<dbReference type="PANTHER" id="PTHR38785:SF1">
    <property type="entry name" value="HOMOLOG OF VIRK"/>
    <property type="match status" value="1"/>
</dbReference>
<gene>
    <name evidence="1" type="ORF">V4836_09795</name>
</gene>
<dbReference type="Proteomes" id="UP001331691">
    <property type="component" value="Unassembled WGS sequence"/>
</dbReference>
<reference evidence="1 2" key="1">
    <citation type="submission" date="2023-10" db="EMBL/GenBank/DDBJ databases">
        <title>Wastewater isolates of ESBL- and carbapenemase-producing Gram-negative bacteria from New Zealand.</title>
        <authorList>
            <person name="Straub C."/>
            <person name="Weaver L."/>
            <person name="Cornelius A."/>
            <person name="Mcgill E."/>
            <person name="Dyet K."/>
            <person name="White L."/>
            <person name="Pattis I."/>
        </authorList>
    </citation>
    <scope>NUCLEOTIDE SEQUENCE [LARGE SCALE GENOMIC DNA]</scope>
    <source>
        <strain evidence="1 2">ESBL09</strain>
    </source>
</reference>
<dbReference type="Pfam" id="PF04393">
    <property type="entry name" value="DUF535"/>
    <property type="match status" value="1"/>
</dbReference>
<proteinExistence type="predicted"/>
<dbReference type="RefSeq" id="WP_035894676.1">
    <property type="nucleotide sequence ID" value="NZ_AP022665.1"/>
</dbReference>
<dbReference type="GO" id="GO:0006974">
    <property type="term" value="P:DNA damage response"/>
    <property type="evidence" value="ECO:0007669"/>
    <property type="project" value="TreeGrafter"/>
</dbReference>
<dbReference type="GeneID" id="85162951"/>
<protein>
    <submittedName>
        <fullName evidence="1">VirK/YbjX family protein</fullName>
    </submittedName>
</protein>
<dbReference type="PANTHER" id="PTHR38785">
    <property type="entry name" value="HOMOLOG OF VIRK"/>
    <property type="match status" value="1"/>
</dbReference>
<organism evidence="1 2">
    <name type="scientific">Kluyvera ascorbata</name>
    <dbReference type="NCBI Taxonomy" id="51288"/>
    <lineage>
        <taxon>Bacteria</taxon>
        <taxon>Pseudomonadati</taxon>
        <taxon>Pseudomonadota</taxon>
        <taxon>Gammaproteobacteria</taxon>
        <taxon>Enterobacterales</taxon>
        <taxon>Enterobacteriaceae</taxon>
        <taxon>Kluyvera</taxon>
    </lineage>
</organism>
<accession>A0AB35X6N8</accession>
<sequence length="316" mass="36981">MSQLSDNSLTPTRSFTSLGLFFSLLSGQWRPGEHWHQRSFRRKFMLRSLLMPRLSRDLMRELSQWPNLSAVMARQPRLPVRLHRPYLAMNFDRHMVLDALRYHYKLLSETMSPEEFGTYLNSQYLPLAKVEGKNGEIFSFEMTMEINLDKEGESTLIVRNNDGETLAEMTFTVLNYNAKRTLFIGGLQGGRRDLPHEAIQEATKACHGLFPKRVVMEAVCQFAKRLQVEQILAVSNEKHIFRSERYHDKNKKVLSDYDVFWEAVGGICDEEGYFHIPLEIPRKDIADIASKKRAEYRRRYALLDEIQQQIQFTAQR</sequence>
<evidence type="ECO:0000313" key="2">
    <source>
        <dbReference type="Proteomes" id="UP001331691"/>
    </source>
</evidence>
<dbReference type="EMBL" id="JAZKKV010000001">
    <property type="protein sequence ID" value="MEE9654446.1"/>
    <property type="molecule type" value="Genomic_DNA"/>
</dbReference>
<dbReference type="AlphaFoldDB" id="A0AB35X6N8"/>
<comment type="caution">
    <text evidence="1">The sequence shown here is derived from an EMBL/GenBank/DDBJ whole genome shotgun (WGS) entry which is preliminary data.</text>
</comment>
<name>A0AB35X6N8_9ENTR</name>
<dbReference type="InterPro" id="IPR007488">
    <property type="entry name" value="DUF535"/>
</dbReference>
<evidence type="ECO:0000313" key="1">
    <source>
        <dbReference type="EMBL" id="MEE9654446.1"/>
    </source>
</evidence>
<keyword evidence="2" id="KW-1185">Reference proteome</keyword>